<evidence type="ECO:0000313" key="3">
    <source>
        <dbReference type="Proteomes" id="UP000241890"/>
    </source>
</evidence>
<evidence type="ECO:0000313" key="2">
    <source>
        <dbReference type="EMBL" id="GBG30043.1"/>
    </source>
</evidence>
<feature type="compositionally biased region" description="Acidic residues" evidence="1">
    <location>
        <begin position="395"/>
        <end position="405"/>
    </location>
</feature>
<keyword evidence="3" id="KW-1185">Reference proteome</keyword>
<accession>A0A2R5GN49</accession>
<evidence type="ECO:0000256" key="1">
    <source>
        <dbReference type="SAM" id="MobiDB-lite"/>
    </source>
</evidence>
<reference evidence="2 3" key="1">
    <citation type="submission" date="2017-12" db="EMBL/GenBank/DDBJ databases">
        <title>Sequencing, de novo assembly and annotation of complete genome of a new Thraustochytrid species, strain FCC1311.</title>
        <authorList>
            <person name="Sedici K."/>
            <person name="Godart F."/>
            <person name="Aiese Cigliano R."/>
            <person name="Sanseverino W."/>
            <person name="Barakat M."/>
            <person name="Ortet P."/>
            <person name="Marechal E."/>
            <person name="Cagnac O."/>
            <person name="Amato A."/>
        </authorList>
    </citation>
    <scope>NUCLEOTIDE SEQUENCE [LARGE SCALE GENOMIC DNA]</scope>
</reference>
<sequence length="441" mass="47150">MGILANKDPEVFARAFMDDAQHELETSRKKGSVELYVADKLQNVAVVARVLGGRREHCGAHEETHALSDQASNLATYQAAHQAANFATDEAAHSKAYSKAYRKANAASHGQAHPISDLETYAITDAPARKSKNYTHDDDPVDANLDEISGLLEVANAKLREQGLAHSTPKERPAYPNKTIEALKTTSAAPAAAKPANDDSIPATSATTKQALPDNKKSTAYYGEEGHVSQAASIAEGKDATNDDEATAKKSTSASNNANAGKSRASVLENGETTGEDDILDTSDESEEPVESDELESGNVDYDGNGAHVAARNRDAQKGDNEEAGEEQDDDDDDNNGGEDNEGASELDVADDEDEEDETSSTPSKFKTAVPSKSSATIKHNPKKTSKASASSESESGEYEDDESIDQGHDKFDSILNELAEQVSQKNDDLQLMKDDDHESH</sequence>
<organism evidence="2 3">
    <name type="scientific">Hondaea fermentalgiana</name>
    <dbReference type="NCBI Taxonomy" id="2315210"/>
    <lineage>
        <taxon>Eukaryota</taxon>
        <taxon>Sar</taxon>
        <taxon>Stramenopiles</taxon>
        <taxon>Bigyra</taxon>
        <taxon>Labyrinthulomycetes</taxon>
        <taxon>Thraustochytrida</taxon>
        <taxon>Thraustochytriidae</taxon>
        <taxon>Hondaea</taxon>
    </lineage>
</organism>
<feature type="compositionally biased region" description="Basic and acidic residues" evidence="1">
    <location>
        <begin position="312"/>
        <end position="321"/>
    </location>
</feature>
<dbReference type="InParanoid" id="A0A2R5GN49"/>
<proteinExistence type="predicted"/>
<feature type="compositionally biased region" description="Basic and acidic residues" evidence="1">
    <location>
        <begin position="426"/>
        <end position="441"/>
    </location>
</feature>
<dbReference type="AlphaFoldDB" id="A0A2R5GN49"/>
<name>A0A2R5GN49_9STRA</name>
<gene>
    <name evidence="2" type="ORF">FCC1311_062632</name>
</gene>
<dbReference type="Proteomes" id="UP000241890">
    <property type="component" value="Unassembled WGS sequence"/>
</dbReference>
<dbReference type="EMBL" id="BEYU01000070">
    <property type="protein sequence ID" value="GBG30043.1"/>
    <property type="molecule type" value="Genomic_DNA"/>
</dbReference>
<feature type="compositionally biased region" description="Acidic residues" evidence="1">
    <location>
        <begin position="274"/>
        <end position="296"/>
    </location>
</feature>
<feature type="compositionally biased region" description="Acidic residues" evidence="1">
    <location>
        <begin position="322"/>
        <end position="359"/>
    </location>
</feature>
<feature type="region of interest" description="Disordered" evidence="1">
    <location>
        <begin position="422"/>
        <end position="441"/>
    </location>
</feature>
<comment type="caution">
    <text evidence="2">The sequence shown here is derived from an EMBL/GenBank/DDBJ whole genome shotgun (WGS) entry which is preliminary data.</text>
</comment>
<feature type="compositionally biased region" description="Polar residues" evidence="1">
    <location>
        <begin position="360"/>
        <end position="378"/>
    </location>
</feature>
<protein>
    <submittedName>
        <fullName evidence="2">Uncharacterized protein</fullName>
    </submittedName>
</protein>
<feature type="region of interest" description="Disordered" evidence="1">
    <location>
        <begin position="228"/>
        <end position="413"/>
    </location>
</feature>
<feature type="region of interest" description="Disordered" evidence="1">
    <location>
        <begin position="187"/>
        <end position="216"/>
    </location>
</feature>
<feature type="compositionally biased region" description="Polar residues" evidence="1">
    <location>
        <begin position="249"/>
        <end position="260"/>
    </location>
</feature>